<dbReference type="Gene3D" id="2.40.160.10">
    <property type="entry name" value="Porin"/>
    <property type="match status" value="1"/>
</dbReference>
<dbReference type="GO" id="GO:0015288">
    <property type="term" value="F:porin activity"/>
    <property type="evidence" value="ECO:0007669"/>
    <property type="project" value="InterPro"/>
</dbReference>
<evidence type="ECO:0000256" key="3">
    <source>
        <dbReference type="ARBA" id="ARBA00022729"/>
    </source>
</evidence>
<keyword evidence="5" id="KW-0472">Membrane</keyword>
<sequence length="363" mass="39331">MFYRALIAAAVTAAFAAPAFADVSISGSAEMDIYARTHQASSQKADGSSSTALGNETDLILNFDGTDKLDSGNKLIWRVSQKVATPKTAEWGSREAYIGLAGDWGTFRSGRVFAPSYLALDQFQWGAGNLWEDYGANGVWFKEALAYSTPTFNGFGAQVAYDLGTKTAQGQTWAVDAIATYNNKDIGLNLAGGYQQQKGLTALNQDDAFISGGDTGAKQEFYFVQGNWDIARSGFTVRGGYKHNKWSDSNNSLGFGAGKVENDQFLLAGAYAWNKSQLALGWQDIVNSKIDGQKFNDANANQFFGQYTYTLSKNTSAYLQARYMKFKDADVRPFAAADWQLDGVASTGTDNGARVLIGTWTGF</sequence>
<accession>A0A840RJU0</accession>
<dbReference type="Proteomes" id="UP000543030">
    <property type="component" value="Unassembled WGS sequence"/>
</dbReference>
<keyword evidence="1" id="KW-0813">Transport</keyword>
<protein>
    <submittedName>
        <fullName evidence="8">Putative porin</fullName>
    </submittedName>
</protein>
<dbReference type="AlphaFoldDB" id="A0A840RJU0"/>
<evidence type="ECO:0000256" key="4">
    <source>
        <dbReference type="ARBA" id="ARBA00023065"/>
    </source>
</evidence>
<feature type="domain" description="Porin" evidence="7">
    <location>
        <begin position="8"/>
        <end position="328"/>
    </location>
</feature>
<feature type="chain" id="PRO_5032873146" evidence="6">
    <location>
        <begin position="22"/>
        <end position="363"/>
    </location>
</feature>
<dbReference type="PRINTS" id="PR00184">
    <property type="entry name" value="NEISSPPORIN"/>
</dbReference>
<keyword evidence="3 6" id="KW-0732">Signal</keyword>
<keyword evidence="4" id="KW-0406">Ion transport</keyword>
<keyword evidence="9" id="KW-1185">Reference proteome</keyword>
<proteinExistence type="predicted"/>
<dbReference type="InterPro" id="IPR002299">
    <property type="entry name" value="Porin_Neis"/>
</dbReference>
<dbReference type="CDD" id="cd00342">
    <property type="entry name" value="gram_neg_porins"/>
    <property type="match status" value="1"/>
</dbReference>
<comment type="caution">
    <text evidence="8">The sequence shown here is derived from an EMBL/GenBank/DDBJ whole genome shotgun (WGS) entry which is preliminary data.</text>
</comment>
<dbReference type="Pfam" id="PF13609">
    <property type="entry name" value="Porin_4"/>
    <property type="match status" value="1"/>
</dbReference>
<gene>
    <name evidence="8" type="ORF">HNQ50_003256</name>
</gene>
<evidence type="ECO:0000256" key="6">
    <source>
        <dbReference type="SAM" id="SignalP"/>
    </source>
</evidence>
<keyword evidence="2" id="KW-0812">Transmembrane</keyword>
<dbReference type="EMBL" id="JACHHN010000007">
    <property type="protein sequence ID" value="MBB5192512.1"/>
    <property type="molecule type" value="Genomic_DNA"/>
</dbReference>
<dbReference type="GO" id="GO:0016020">
    <property type="term" value="C:membrane"/>
    <property type="evidence" value="ECO:0007669"/>
    <property type="project" value="InterPro"/>
</dbReference>
<evidence type="ECO:0000256" key="1">
    <source>
        <dbReference type="ARBA" id="ARBA00022448"/>
    </source>
</evidence>
<dbReference type="RefSeq" id="WP_184102191.1">
    <property type="nucleotide sequence ID" value="NZ_JACHHN010000007.1"/>
</dbReference>
<dbReference type="InterPro" id="IPR033900">
    <property type="entry name" value="Gram_neg_porin_domain"/>
</dbReference>
<name>A0A840RJU0_9NEIS</name>
<evidence type="ECO:0000256" key="2">
    <source>
        <dbReference type="ARBA" id="ARBA00022692"/>
    </source>
</evidence>
<evidence type="ECO:0000256" key="5">
    <source>
        <dbReference type="ARBA" id="ARBA00023237"/>
    </source>
</evidence>
<dbReference type="InterPro" id="IPR023614">
    <property type="entry name" value="Porin_dom_sf"/>
</dbReference>
<evidence type="ECO:0000259" key="7">
    <source>
        <dbReference type="Pfam" id="PF13609"/>
    </source>
</evidence>
<evidence type="ECO:0000313" key="9">
    <source>
        <dbReference type="Proteomes" id="UP000543030"/>
    </source>
</evidence>
<organism evidence="8 9">
    <name type="scientific">Silvimonas terrae</name>
    <dbReference type="NCBI Taxonomy" id="300266"/>
    <lineage>
        <taxon>Bacteria</taxon>
        <taxon>Pseudomonadati</taxon>
        <taxon>Pseudomonadota</taxon>
        <taxon>Betaproteobacteria</taxon>
        <taxon>Neisseriales</taxon>
        <taxon>Chitinibacteraceae</taxon>
        <taxon>Silvimonas</taxon>
    </lineage>
</organism>
<feature type="signal peptide" evidence="6">
    <location>
        <begin position="1"/>
        <end position="21"/>
    </location>
</feature>
<keyword evidence="5" id="KW-0998">Cell outer membrane</keyword>
<reference evidence="8 9" key="1">
    <citation type="submission" date="2020-08" db="EMBL/GenBank/DDBJ databases">
        <title>Genomic Encyclopedia of Type Strains, Phase IV (KMG-IV): sequencing the most valuable type-strain genomes for metagenomic binning, comparative biology and taxonomic classification.</title>
        <authorList>
            <person name="Goeker M."/>
        </authorList>
    </citation>
    <scope>NUCLEOTIDE SEQUENCE [LARGE SCALE GENOMIC DNA]</scope>
    <source>
        <strain evidence="8 9">DSM 18233</strain>
    </source>
</reference>
<dbReference type="SUPFAM" id="SSF56935">
    <property type="entry name" value="Porins"/>
    <property type="match status" value="1"/>
</dbReference>
<evidence type="ECO:0000313" key="8">
    <source>
        <dbReference type="EMBL" id="MBB5192512.1"/>
    </source>
</evidence>
<dbReference type="GO" id="GO:0006811">
    <property type="term" value="P:monoatomic ion transport"/>
    <property type="evidence" value="ECO:0007669"/>
    <property type="project" value="UniProtKB-KW"/>
</dbReference>